<name>A0A2N5W442_9BASI</name>
<dbReference type="Proteomes" id="UP000235392">
    <property type="component" value="Unassembled WGS sequence"/>
</dbReference>
<evidence type="ECO:0000313" key="6">
    <source>
        <dbReference type="Proteomes" id="UP000235392"/>
    </source>
</evidence>
<evidence type="ECO:0000313" key="2">
    <source>
        <dbReference type="EMBL" id="PLW22873.1"/>
    </source>
</evidence>
<organism evidence="4 5">
    <name type="scientific">Puccinia coronata f. sp. avenae</name>
    <dbReference type="NCBI Taxonomy" id="200324"/>
    <lineage>
        <taxon>Eukaryota</taxon>
        <taxon>Fungi</taxon>
        <taxon>Dikarya</taxon>
        <taxon>Basidiomycota</taxon>
        <taxon>Pucciniomycotina</taxon>
        <taxon>Pucciniomycetes</taxon>
        <taxon>Pucciniales</taxon>
        <taxon>Pucciniaceae</taxon>
        <taxon>Puccinia</taxon>
    </lineage>
</organism>
<reference evidence="5 6" key="1">
    <citation type="submission" date="2017-11" db="EMBL/GenBank/DDBJ databases">
        <title>De novo assembly and phasing of dikaryotic genomes from two isolates of Puccinia coronata f. sp. avenae, the causal agent of oat crown rust.</title>
        <authorList>
            <person name="Miller M.E."/>
            <person name="Zhang Y."/>
            <person name="Omidvar V."/>
            <person name="Sperschneider J."/>
            <person name="Schwessinger B."/>
            <person name="Raley C."/>
            <person name="Palmer J.M."/>
            <person name="Garnica D."/>
            <person name="Upadhyaya N."/>
            <person name="Rathjen J."/>
            <person name="Taylor J.M."/>
            <person name="Park R.F."/>
            <person name="Dodds P.N."/>
            <person name="Hirsch C.D."/>
            <person name="Kianian S.F."/>
            <person name="Figueroa M."/>
        </authorList>
    </citation>
    <scope>NUCLEOTIDE SEQUENCE [LARGE SCALE GENOMIC DNA]</scope>
    <source>
        <strain evidence="4">12NC29</strain>
        <strain evidence="2">12SD80</strain>
    </source>
</reference>
<keyword evidence="5" id="KW-1185">Reference proteome</keyword>
<sequence length="52" mass="5619">MRAIDPLYFPRSFDDQASRTEGPEDQPPKDPSVGDPSEASQGEGRFAPPGNT</sequence>
<dbReference type="Proteomes" id="UP000235388">
    <property type="component" value="Unassembled WGS sequence"/>
</dbReference>
<protein>
    <submittedName>
        <fullName evidence="4">Uncharacterized protein</fullName>
    </submittedName>
</protein>
<evidence type="ECO:0000256" key="1">
    <source>
        <dbReference type="SAM" id="MobiDB-lite"/>
    </source>
</evidence>
<dbReference type="EMBL" id="PGCI01000080">
    <property type="protein sequence ID" value="PLW42279.1"/>
    <property type="molecule type" value="Genomic_DNA"/>
</dbReference>
<comment type="caution">
    <text evidence="4">The sequence shown here is derived from an EMBL/GenBank/DDBJ whole genome shotgun (WGS) entry which is preliminary data.</text>
</comment>
<accession>A0A2N5W442</accession>
<evidence type="ECO:0000313" key="3">
    <source>
        <dbReference type="EMBL" id="PLW42279.1"/>
    </source>
</evidence>
<proteinExistence type="predicted"/>
<feature type="region of interest" description="Disordered" evidence="1">
    <location>
        <begin position="1"/>
        <end position="52"/>
    </location>
</feature>
<evidence type="ECO:0000313" key="5">
    <source>
        <dbReference type="Proteomes" id="UP000235388"/>
    </source>
</evidence>
<evidence type="ECO:0000313" key="4">
    <source>
        <dbReference type="EMBL" id="PLW57016.1"/>
    </source>
</evidence>
<feature type="compositionally biased region" description="Basic and acidic residues" evidence="1">
    <location>
        <begin position="12"/>
        <end position="28"/>
    </location>
</feature>
<dbReference type="EMBL" id="PGCI01000650">
    <property type="protein sequence ID" value="PLW22873.1"/>
    <property type="molecule type" value="Genomic_DNA"/>
</dbReference>
<dbReference type="AlphaFoldDB" id="A0A2N5W442"/>
<gene>
    <name evidence="4" type="ORF">PCANC_02824</name>
    <name evidence="3" type="ORF">PCASD_07747</name>
    <name evidence="2" type="ORF">PCASD_16221</name>
</gene>
<dbReference type="EMBL" id="PGCJ01000015">
    <property type="protein sequence ID" value="PLW57016.1"/>
    <property type="molecule type" value="Genomic_DNA"/>
</dbReference>